<dbReference type="InterPro" id="IPR012677">
    <property type="entry name" value="Nucleotide-bd_a/b_plait_sf"/>
</dbReference>
<dbReference type="InterPro" id="IPR058763">
    <property type="entry name" value="RRM_RDR1/2-like"/>
</dbReference>
<dbReference type="CDD" id="cd00590">
    <property type="entry name" value="RRM_SF"/>
    <property type="match status" value="1"/>
</dbReference>
<dbReference type="PROSITE" id="PS50102">
    <property type="entry name" value="RRM"/>
    <property type="match status" value="1"/>
</dbReference>
<name>F6GSU4_VITVI</name>
<dbReference type="Pfam" id="PF26250">
    <property type="entry name" value="RRM_RdRP1_2"/>
    <property type="match status" value="1"/>
</dbReference>
<proteinExistence type="predicted"/>
<accession>F6GSU4</accession>
<evidence type="ECO:0000313" key="4">
    <source>
        <dbReference type="Proteomes" id="UP000009183"/>
    </source>
</evidence>
<dbReference type="eggNOG" id="KOG0988">
    <property type="taxonomic scope" value="Eukaryota"/>
</dbReference>
<sequence>MAVGERPTVKVSNIPKTAIAKELWSFLESKLGPNTIYALEIATEHKNWKSRGFGRVQFETLQAKRAADLLSLQGDLVFRGSSLSISATFDDIIVRPVEPRNQVDSGVLHVGFLVEDDCMLVLESWEGVKTLVMPERNRVEFWVDKDGERYKLEVPFDDVLESSACCLGGGKVNALLLKGRSLSDSRGARLTQIRLALHQHWRHLWKPKKLRMSTPSRSQSSAMGGKDYFVWRKRMERRQRENDRQI</sequence>
<dbReference type="Proteomes" id="UP000009183">
    <property type="component" value="Chromosome 17"/>
</dbReference>
<dbReference type="InterPro" id="IPR000504">
    <property type="entry name" value="RRM_dom"/>
</dbReference>
<feature type="domain" description="RRM" evidence="2">
    <location>
        <begin position="7"/>
        <end position="90"/>
    </location>
</feature>
<protein>
    <recommendedName>
        <fullName evidence="2">RRM domain-containing protein</fullName>
    </recommendedName>
</protein>
<reference evidence="4" key="1">
    <citation type="journal article" date="2007" name="Nature">
        <title>The grapevine genome sequence suggests ancestral hexaploidization in major angiosperm phyla.</title>
        <authorList>
            <consortium name="The French-Italian Public Consortium for Grapevine Genome Characterization."/>
            <person name="Jaillon O."/>
            <person name="Aury J.-M."/>
            <person name="Noel B."/>
            <person name="Policriti A."/>
            <person name="Clepet C."/>
            <person name="Casagrande A."/>
            <person name="Choisne N."/>
            <person name="Aubourg S."/>
            <person name="Vitulo N."/>
            <person name="Jubin C."/>
            <person name="Vezzi A."/>
            <person name="Legeai F."/>
            <person name="Hugueney P."/>
            <person name="Dasilva C."/>
            <person name="Horner D."/>
            <person name="Mica E."/>
            <person name="Jublot D."/>
            <person name="Poulain J."/>
            <person name="Bruyere C."/>
            <person name="Billault A."/>
            <person name="Segurens B."/>
            <person name="Gouyvenoux M."/>
            <person name="Ugarte E."/>
            <person name="Cattonaro F."/>
            <person name="Anthouard V."/>
            <person name="Vico V."/>
            <person name="Del Fabbro C."/>
            <person name="Alaux M."/>
            <person name="Di Gaspero G."/>
            <person name="Dumas V."/>
            <person name="Felice N."/>
            <person name="Paillard S."/>
            <person name="Juman I."/>
            <person name="Moroldo M."/>
            <person name="Scalabrin S."/>
            <person name="Canaguier A."/>
            <person name="Le Clainche I."/>
            <person name="Malacrida G."/>
            <person name="Durand E."/>
            <person name="Pesole G."/>
            <person name="Laucou V."/>
            <person name="Chatelet P."/>
            <person name="Merdinoglu D."/>
            <person name="Delledonne M."/>
            <person name="Pezzotti M."/>
            <person name="Lecharny A."/>
            <person name="Scarpelli C."/>
            <person name="Artiguenave F."/>
            <person name="Pe M.E."/>
            <person name="Valle G."/>
            <person name="Morgante M."/>
            <person name="Caboche M."/>
            <person name="Adam-Blondon A.-F."/>
            <person name="Weissenbach J."/>
            <person name="Quetier F."/>
            <person name="Wincker P."/>
        </authorList>
    </citation>
    <scope>NUCLEOTIDE SEQUENCE [LARGE SCALE GENOMIC DNA]</scope>
    <source>
        <strain evidence="4">cv. Pinot noir / PN40024</strain>
    </source>
</reference>
<dbReference type="InterPro" id="IPR035979">
    <property type="entry name" value="RBD_domain_sf"/>
</dbReference>
<dbReference type="OrthoDB" id="6513042at2759"/>
<dbReference type="HOGENOM" id="CLU_1130745_0_0_1"/>
<dbReference type="GO" id="GO:0003723">
    <property type="term" value="F:RNA binding"/>
    <property type="evidence" value="ECO:0007669"/>
    <property type="project" value="UniProtKB-UniRule"/>
</dbReference>
<keyword evidence="1" id="KW-0694">RNA-binding</keyword>
<dbReference type="PaxDb" id="29760-VIT_17s0000g07970.t01"/>
<dbReference type="STRING" id="29760.F6GSU4"/>
<dbReference type="Gene3D" id="3.30.70.330">
    <property type="match status" value="1"/>
</dbReference>
<dbReference type="InterPro" id="IPR057590">
    <property type="entry name" value="PH_RDR1/2-like"/>
</dbReference>
<dbReference type="AlphaFoldDB" id="F6GSU4"/>
<gene>
    <name evidence="3" type="ordered locus">VIT_17s0000g07970</name>
</gene>
<keyword evidence="4" id="KW-1185">Reference proteome</keyword>
<evidence type="ECO:0000313" key="3">
    <source>
        <dbReference type="EMBL" id="CCB43000.1"/>
    </source>
</evidence>
<evidence type="ECO:0000256" key="1">
    <source>
        <dbReference type="PROSITE-ProRule" id="PRU00176"/>
    </source>
</evidence>
<dbReference type="InParanoid" id="F6GSU4"/>
<dbReference type="EMBL" id="FN594950">
    <property type="protein sequence ID" value="CCB43000.1"/>
    <property type="molecule type" value="Genomic_DNA"/>
</dbReference>
<dbReference type="SUPFAM" id="SSF54928">
    <property type="entry name" value="RNA-binding domain, RBD"/>
    <property type="match status" value="1"/>
</dbReference>
<dbReference type="Pfam" id="PF24823">
    <property type="entry name" value="PH_RDR2"/>
    <property type="match status" value="1"/>
</dbReference>
<organism evidence="3 4">
    <name type="scientific">Vitis vinifera</name>
    <name type="common">Grape</name>
    <dbReference type="NCBI Taxonomy" id="29760"/>
    <lineage>
        <taxon>Eukaryota</taxon>
        <taxon>Viridiplantae</taxon>
        <taxon>Streptophyta</taxon>
        <taxon>Embryophyta</taxon>
        <taxon>Tracheophyta</taxon>
        <taxon>Spermatophyta</taxon>
        <taxon>Magnoliopsida</taxon>
        <taxon>eudicotyledons</taxon>
        <taxon>Gunneridae</taxon>
        <taxon>Pentapetalae</taxon>
        <taxon>rosids</taxon>
        <taxon>Vitales</taxon>
        <taxon>Vitaceae</taxon>
        <taxon>Viteae</taxon>
        <taxon>Vitis</taxon>
    </lineage>
</organism>
<evidence type="ECO:0000259" key="2">
    <source>
        <dbReference type="PROSITE" id="PS50102"/>
    </source>
</evidence>